<accession>A0A8T2VKF6</accession>
<dbReference type="EMBL" id="CM035407">
    <property type="protein sequence ID" value="KAH7444918.1"/>
    <property type="molecule type" value="Genomic_DNA"/>
</dbReference>
<dbReference type="SMART" id="SM00015">
    <property type="entry name" value="IQ"/>
    <property type="match status" value="1"/>
</dbReference>
<feature type="compositionally biased region" description="Basic and acidic residues" evidence="4">
    <location>
        <begin position="19"/>
        <end position="37"/>
    </location>
</feature>
<feature type="compositionally biased region" description="Polar residues" evidence="4">
    <location>
        <begin position="439"/>
        <end position="465"/>
    </location>
</feature>
<feature type="region of interest" description="Disordered" evidence="4">
    <location>
        <begin position="439"/>
        <end position="510"/>
    </location>
</feature>
<feature type="compositionally biased region" description="Low complexity" evidence="4">
    <location>
        <begin position="374"/>
        <end position="387"/>
    </location>
</feature>
<dbReference type="Gene3D" id="1.20.5.190">
    <property type="match status" value="1"/>
</dbReference>
<dbReference type="Pfam" id="PF00612">
    <property type="entry name" value="IQ"/>
    <property type="match status" value="1"/>
</dbReference>
<dbReference type="InterPro" id="IPR025064">
    <property type="entry name" value="DUF4005"/>
</dbReference>
<dbReference type="InterPro" id="IPR000048">
    <property type="entry name" value="IQ_motif_EF-hand-BS"/>
</dbReference>
<dbReference type="OMA" id="ARRNSTY"/>
<gene>
    <name evidence="6" type="ORF">KP509_02G098100</name>
</gene>
<evidence type="ECO:0000259" key="5">
    <source>
        <dbReference type="Pfam" id="PF13178"/>
    </source>
</evidence>
<proteinExistence type="inferred from homology"/>
<reference evidence="6" key="1">
    <citation type="submission" date="2021-08" db="EMBL/GenBank/DDBJ databases">
        <title>WGS assembly of Ceratopteris richardii.</title>
        <authorList>
            <person name="Marchant D.B."/>
            <person name="Chen G."/>
            <person name="Jenkins J."/>
            <person name="Shu S."/>
            <person name="Leebens-Mack J."/>
            <person name="Grimwood J."/>
            <person name="Schmutz J."/>
            <person name="Soltis P."/>
            <person name="Soltis D."/>
            <person name="Chen Z.-H."/>
        </authorList>
    </citation>
    <scope>NUCLEOTIDE SEQUENCE</scope>
    <source>
        <strain evidence="6">Whitten #5841</strain>
        <tissue evidence="6">Leaf</tissue>
    </source>
</reference>
<sequence>MGKRGGWLSAVKKAFSPSKDADKDPRASKDRQKNGLKEKKRWGFGLSSQSLGPSSSPQDGVKDVRSKSGKLLNMNGRPYMEDDQNKHAMAVAAATAAAAEAAVAAAQAAAEVVRLTGGVRGSFYGNWSREEKAAIKIQAAFRGYLARRALRALKGLVRLQALVRGHAVRRQATVTLRCMQALVRVQARVRERRSQMAEEQQLVNQDLWRKQQLRLCDSASRRSLSDASQRDDWDDTARSLEEVNARLQLKQEAASKRERALAYAISHQLWRSAPSSEGGHAVSEHPSPRLDWSWLERWMAGRSWDVQTIDKDVPEISSVKSSEEIHMDASSVKNRASFSDLARGSPSMASAASKLSKHTVHTYSPATPQASVKPVSSSGVRSASPRSNRVLEEDRCPTARSTPSLLSAPARFSSRQSAASCSLRDDESLVSFSTVPSYMATTQSSKAKTRSQSTPKQRPVSQDDSSSAKKRLSFPQADCSATMVPLPKSTRPPGPQRSPSMKGHSGPLRYDRFLNEVTPDTMRTEVRWHFK</sequence>
<dbReference type="Pfam" id="PF13178">
    <property type="entry name" value="DUF4005"/>
    <property type="match status" value="1"/>
</dbReference>
<evidence type="ECO:0000256" key="2">
    <source>
        <dbReference type="ARBA" id="ARBA00024341"/>
    </source>
</evidence>
<dbReference type="PANTHER" id="PTHR32295:SF6">
    <property type="entry name" value="PROTEIN IQ-DOMAIN 18"/>
    <property type="match status" value="1"/>
</dbReference>
<protein>
    <recommendedName>
        <fullName evidence="5">DUF4005 domain-containing protein</fullName>
    </recommendedName>
</protein>
<feature type="region of interest" description="Disordered" evidence="4">
    <location>
        <begin position="1"/>
        <end position="75"/>
    </location>
</feature>
<evidence type="ECO:0000313" key="7">
    <source>
        <dbReference type="Proteomes" id="UP000825935"/>
    </source>
</evidence>
<comment type="caution">
    <text evidence="6">The sequence shown here is derived from an EMBL/GenBank/DDBJ whole genome shotgun (WGS) entry which is preliminary data.</text>
</comment>
<dbReference type="AlphaFoldDB" id="A0A8T2VKF6"/>
<evidence type="ECO:0000256" key="4">
    <source>
        <dbReference type="SAM" id="MobiDB-lite"/>
    </source>
</evidence>
<comment type="subunit">
    <text evidence="3">Binds to multiple calmodulin (CaM) in the presence of Ca(2+) and CaM-like proteins.</text>
</comment>
<dbReference type="PANTHER" id="PTHR32295">
    <property type="entry name" value="IQ-DOMAIN 5-RELATED"/>
    <property type="match status" value="1"/>
</dbReference>
<dbReference type="Proteomes" id="UP000825935">
    <property type="component" value="Chromosome 2"/>
</dbReference>
<dbReference type="PROSITE" id="PS50096">
    <property type="entry name" value="IQ"/>
    <property type="match status" value="2"/>
</dbReference>
<dbReference type="EMBL" id="CM035407">
    <property type="protein sequence ID" value="KAH7444919.1"/>
    <property type="molecule type" value="Genomic_DNA"/>
</dbReference>
<feature type="domain" description="DUF4005" evidence="5">
    <location>
        <begin position="384"/>
        <end position="478"/>
    </location>
</feature>
<keyword evidence="1" id="KW-0112">Calmodulin-binding</keyword>
<feature type="compositionally biased region" description="Polar residues" evidence="4">
    <location>
        <begin position="361"/>
        <end position="370"/>
    </location>
</feature>
<organism evidence="6 7">
    <name type="scientific">Ceratopteris richardii</name>
    <name type="common">Triangle waterfern</name>
    <dbReference type="NCBI Taxonomy" id="49495"/>
    <lineage>
        <taxon>Eukaryota</taxon>
        <taxon>Viridiplantae</taxon>
        <taxon>Streptophyta</taxon>
        <taxon>Embryophyta</taxon>
        <taxon>Tracheophyta</taxon>
        <taxon>Polypodiopsida</taxon>
        <taxon>Polypodiidae</taxon>
        <taxon>Polypodiales</taxon>
        <taxon>Pteridineae</taxon>
        <taxon>Pteridaceae</taxon>
        <taxon>Parkerioideae</taxon>
        <taxon>Ceratopteris</taxon>
    </lineage>
</organism>
<feature type="compositionally biased region" description="Low complexity" evidence="4">
    <location>
        <begin position="45"/>
        <end position="58"/>
    </location>
</feature>
<feature type="region of interest" description="Disordered" evidence="4">
    <location>
        <begin position="359"/>
        <end position="426"/>
    </location>
</feature>
<name>A0A8T2VKF6_CERRI</name>
<evidence type="ECO:0000256" key="3">
    <source>
        <dbReference type="ARBA" id="ARBA00024378"/>
    </source>
</evidence>
<comment type="similarity">
    <text evidence="2">Belongs to the IQD family.</text>
</comment>
<evidence type="ECO:0000313" key="6">
    <source>
        <dbReference type="EMBL" id="KAH7444919.1"/>
    </source>
</evidence>
<evidence type="ECO:0000256" key="1">
    <source>
        <dbReference type="ARBA" id="ARBA00022860"/>
    </source>
</evidence>
<dbReference type="OrthoDB" id="1923765at2759"/>
<dbReference type="GO" id="GO:0005516">
    <property type="term" value="F:calmodulin binding"/>
    <property type="evidence" value="ECO:0007669"/>
    <property type="project" value="UniProtKB-KW"/>
</dbReference>
<dbReference type="CDD" id="cd23767">
    <property type="entry name" value="IQCD"/>
    <property type="match status" value="1"/>
</dbReference>
<keyword evidence="7" id="KW-1185">Reference proteome</keyword>